<evidence type="ECO:0000256" key="8">
    <source>
        <dbReference type="PIRNR" id="PIRNR000124"/>
    </source>
</evidence>
<organism evidence="14 15">
    <name type="scientific">Pollutimonas bauzanensis</name>
    <dbReference type="NCBI Taxonomy" id="658167"/>
    <lineage>
        <taxon>Bacteria</taxon>
        <taxon>Pseudomonadati</taxon>
        <taxon>Pseudomonadota</taxon>
        <taxon>Betaproteobacteria</taxon>
        <taxon>Burkholderiales</taxon>
        <taxon>Alcaligenaceae</taxon>
        <taxon>Pollutimonas</taxon>
    </lineage>
</organism>
<dbReference type="EC" id="1.1.1.22" evidence="3 8"/>
<feature type="binding site" evidence="11">
    <location>
        <position position="158"/>
    </location>
    <ligand>
        <name>NAD(+)</name>
        <dbReference type="ChEBI" id="CHEBI:57540"/>
    </ligand>
</feature>
<evidence type="ECO:0000256" key="12">
    <source>
        <dbReference type="SAM" id="MobiDB-lite"/>
    </source>
</evidence>
<evidence type="ECO:0000313" key="15">
    <source>
        <dbReference type="Proteomes" id="UP000184226"/>
    </source>
</evidence>
<keyword evidence="15" id="KW-1185">Reference proteome</keyword>
<evidence type="ECO:0000256" key="6">
    <source>
        <dbReference type="ARBA" id="ARBA00023027"/>
    </source>
</evidence>
<feature type="binding site" evidence="11">
    <location>
        <position position="35"/>
    </location>
    <ligand>
        <name>NAD(+)</name>
        <dbReference type="ChEBI" id="CHEBI:57540"/>
    </ligand>
</feature>
<evidence type="ECO:0000256" key="7">
    <source>
        <dbReference type="ARBA" id="ARBA00047473"/>
    </source>
</evidence>
<evidence type="ECO:0000256" key="9">
    <source>
        <dbReference type="PIRSR" id="PIRSR500134-1"/>
    </source>
</evidence>
<feature type="binding site" evidence="10">
    <location>
        <begin position="255"/>
        <end position="259"/>
    </location>
    <ligand>
        <name>substrate</name>
    </ligand>
</feature>
<keyword evidence="5 8" id="KW-0560">Oxidoreductase</keyword>
<dbReference type="Gene3D" id="3.40.50.720">
    <property type="entry name" value="NAD(P)-binding Rossmann-like Domain"/>
    <property type="match status" value="2"/>
</dbReference>
<feature type="binding site" evidence="10">
    <location>
        <begin position="155"/>
        <end position="158"/>
    </location>
    <ligand>
        <name>substrate</name>
    </ligand>
</feature>
<evidence type="ECO:0000256" key="3">
    <source>
        <dbReference type="ARBA" id="ARBA00012954"/>
    </source>
</evidence>
<dbReference type="OrthoDB" id="9803238at2"/>
<feature type="binding site" evidence="11">
    <location>
        <position position="86"/>
    </location>
    <ligand>
        <name>NAD(+)</name>
        <dbReference type="ChEBI" id="CHEBI:57540"/>
    </ligand>
</feature>
<dbReference type="SUPFAM" id="SSF48179">
    <property type="entry name" value="6-phosphogluconate dehydrogenase C-terminal domain-like"/>
    <property type="match status" value="1"/>
</dbReference>
<dbReference type="Pfam" id="PF00984">
    <property type="entry name" value="UDPG_MGDP_dh"/>
    <property type="match status" value="1"/>
</dbReference>
<dbReference type="EMBL" id="FQXE01000022">
    <property type="protein sequence ID" value="SHI35184.1"/>
    <property type="molecule type" value="Genomic_DNA"/>
</dbReference>
<evidence type="ECO:0000313" key="14">
    <source>
        <dbReference type="EMBL" id="SHI35184.1"/>
    </source>
</evidence>
<gene>
    <name evidence="14" type="ORF">SAMN04488135_1229</name>
</gene>
<feature type="binding site" evidence="11">
    <location>
        <position position="121"/>
    </location>
    <ligand>
        <name>NAD(+)</name>
        <dbReference type="ChEBI" id="CHEBI:57540"/>
    </ligand>
</feature>
<dbReference type="InterPro" id="IPR014027">
    <property type="entry name" value="UDP-Glc/GDP-Man_DH_C"/>
</dbReference>
<dbReference type="GO" id="GO:0051287">
    <property type="term" value="F:NAD binding"/>
    <property type="evidence" value="ECO:0007669"/>
    <property type="project" value="InterPro"/>
</dbReference>
<dbReference type="PIRSF" id="PIRSF500134">
    <property type="entry name" value="UDPglc_DH_bac"/>
    <property type="match status" value="1"/>
</dbReference>
<evidence type="ECO:0000256" key="11">
    <source>
        <dbReference type="PIRSR" id="PIRSR500134-3"/>
    </source>
</evidence>
<feature type="binding site" evidence="10">
    <location>
        <position position="263"/>
    </location>
    <ligand>
        <name>substrate</name>
    </ligand>
</feature>
<dbReference type="InterPro" id="IPR036220">
    <property type="entry name" value="UDP-Glc/GDP-Man_DH_C_sf"/>
</dbReference>
<dbReference type="Pfam" id="PF03720">
    <property type="entry name" value="UDPG_MGDP_dh_C"/>
    <property type="match status" value="1"/>
</dbReference>
<evidence type="ECO:0000256" key="1">
    <source>
        <dbReference type="ARBA" id="ARBA00004701"/>
    </source>
</evidence>
<comment type="pathway">
    <text evidence="1">Nucleotide-sugar biosynthesis; UDP-alpha-D-glucuronate biosynthesis; UDP-alpha-D-glucuronate from UDP-alpha-D-glucose: step 1/1.</text>
</comment>
<comment type="similarity">
    <text evidence="2 8">Belongs to the UDP-glucose/GDP-mannose dehydrogenase family.</text>
</comment>
<proteinExistence type="inferred from homology"/>
<feature type="binding site" evidence="10">
    <location>
        <position position="327"/>
    </location>
    <ligand>
        <name>substrate</name>
    </ligand>
</feature>
<accession>A0A1M6AF55</accession>
<dbReference type="GO" id="GO:0000271">
    <property type="term" value="P:polysaccharide biosynthetic process"/>
    <property type="evidence" value="ECO:0007669"/>
    <property type="project" value="InterPro"/>
</dbReference>
<comment type="catalytic activity">
    <reaction evidence="7 8">
        <text>UDP-alpha-D-glucose + 2 NAD(+) + H2O = UDP-alpha-D-glucuronate + 2 NADH + 3 H(+)</text>
        <dbReference type="Rhea" id="RHEA:23596"/>
        <dbReference type="ChEBI" id="CHEBI:15377"/>
        <dbReference type="ChEBI" id="CHEBI:15378"/>
        <dbReference type="ChEBI" id="CHEBI:57540"/>
        <dbReference type="ChEBI" id="CHEBI:57945"/>
        <dbReference type="ChEBI" id="CHEBI:58052"/>
        <dbReference type="ChEBI" id="CHEBI:58885"/>
        <dbReference type="EC" id="1.1.1.22"/>
    </reaction>
</comment>
<dbReference type="InterPro" id="IPR017476">
    <property type="entry name" value="UDP-Glc/GDP-Man"/>
</dbReference>
<dbReference type="SUPFAM" id="SSF51735">
    <property type="entry name" value="NAD(P)-binding Rossmann-fold domains"/>
    <property type="match status" value="1"/>
</dbReference>
<feature type="compositionally biased region" description="Low complexity" evidence="12">
    <location>
        <begin position="457"/>
        <end position="473"/>
    </location>
</feature>
<dbReference type="InterPro" id="IPR001732">
    <property type="entry name" value="UDP-Glc/GDP-Man_DH_N"/>
</dbReference>
<protein>
    <recommendedName>
        <fullName evidence="4 8">UDP-glucose 6-dehydrogenase</fullName>
        <ecNumber evidence="3 8">1.1.1.22</ecNumber>
    </recommendedName>
</protein>
<dbReference type="Gene3D" id="1.20.5.100">
    <property type="entry name" value="Cytochrome c1, transmembrane anchor, C-terminal"/>
    <property type="match status" value="1"/>
</dbReference>
<dbReference type="UniPathway" id="UPA00038">
    <property type="reaction ID" value="UER00491"/>
</dbReference>
<dbReference type="GO" id="GO:0003979">
    <property type="term" value="F:UDP-glucose 6-dehydrogenase activity"/>
    <property type="evidence" value="ECO:0007669"/>
    <property type="project" value="UniProtKB-EC"/>
</dbReference>
<sequence>MNVAIIGTGYVGLVTGACLAESGNSVVCIDNDAAKVASLREGQLPFHEPLLDDLVAAARQRGKLWFTDQLEQGTRAADIIFLALGTPSGADGYAQVAPLLQCAQDLAATLRHKCLVVVKSTVPPGTCATIQALFDMQLAQGNAAYRVSVASNPEFLSEGSAVADFRNPARIVVGAANDHAAGTLRQLYAPFDPGGKLVMEMDVRSAEFAKYACNAMLAARISLINELANIAGRIGADIAPICRVLRSDPRIGSQYLQPGAGYGGSCLPKDLRALIRMAQDEDEPAAILRSVEQVNQRQIELLYDAIARHFWGRLKGRRIAVWGLAFKPGTDDIREAPSVALIQSLLEAGARVRAYDPLAESAVGSLIPHANLALVDSARQACENADALVVMTEWEEFRAPDFGWLAATLGTPAVFDARDLYQSRELHSFGLRHYRPGQKRLAAIDHGRSWKQPPAPRNNAAAAPDTPRLTAAE</sequence>
<feature type="active site" description="Nucleophile" evidence="9">
    <location>
        <position position="266"/>
    </location>
</feature>
<evidence type="ECO:0000256" key="2">
    <source>
        <dbReference type="ARBA" id="ARBA00006601"/>
    </source>
</evidence>
<reference evidence="14 15" key="1">
    <citation type="submission" date="2016-11" db="EMBL/GenBank/DDBJ databases">
        <authorList>
            <person name="Jaros S."/>
            <person name="Januszkiewicz K."/>
            <person name="Wedrychowicz H."/>
        </authorList>
    </citation>
    <scope>NUCLEOTIDE SEQUENCE [LARGE SCALE GENOMIC DNA]</scope>
    <source>
        <strain evidence="14 15">CGMCC 1.10190</strain>
    </source>
</reference>
<dbReference type="NCBIfam" id="TIGR03026">
    <property type="entry name" value="NDP-sugDHase"/>
    <property type="match status" value="1"/>
</dbReference>
<evidence type="ECO:0000256" key="4">
    <source>
        <dbReference type="ARBA" id="ARBA00015132"/>
    </source>
</evidence>
<dbReference type="Proteomes" id="UP000184226">
    <property type="component" value="Unassembled WGS sequence"/>
</dbReference>
<dbReference type="RefSeq" id="WP_073109605.1">
    <property type="nucleotide sequence ID" value="NZ_FQXE01000022.1"/>
</dbReference>
<feature type="binding site" evidence="11">
    <location>
        <position position="269"/>
    </location>
    <ligand>
        <name>NAD(+)</name>
        <dbReference type="ChEBI" id="CHEBI:57540"/>
    </ligand>
</feature>
<dbReference type="STRING" id="658167.SAMN04488135_1229"/>
<feature type="binding site" evidence="11">
    <location>
        <position position="334"/>
    </location>
    <ligand>
        <name>NAD(+)</name>
        <dbReference type="ChEBI" id="CHEBI:57540"/>
    </ligand>
</feature>
<dbReference type="InterPro" id="IPR008927">
    <property type="entry name" value="6-PGluconate_DH-like_C_sf"/>
</dbReference>
<dbReference type="AlphaFoldDB" id="A0A1M6AF55"/>
<name>A0A1M6AF55_9BURK</name>
<dbReference type="SUPFAM" id="SSF52413">
    <property type="entry name" value="UDP-glucose/GDP-mannose dehydrogenase C-terminal domain"/>
    <property type="match status" value="1"/>
</dbReference>
<dbReference type="Pfam" id="PF03721">
    <property type="entry name" value="UDPG_MGDP_dh_N"/>
    <property type="match status" value="1"/>
</dbReference>
<evidence type="ECO:0000256" key="5">
    <source>
        <dbReference type="ARBA" id="ARBA00023002"/>
    </source>
</evidence>
<evidence type="ECO:0000256" key="10">
    <source>
        <dbReference type="PIRSR" id="PIRSR500134-2"/>
    </source>
</evidence>
<dbReference type="PANTHER" id="PTHR43750:SF3">
    <property type="entry name" value="UDP-GLUCOSE 6-DEHYDROGENASE TUAD"/>
    <property type="match status" value="1"/>
</dbReference>
<dbReference type="PIRSF" id="PIRSF000124">
    <property type="entry name" value="UDPglc_GDPman_dh"/>
    <property type="match status" value="1"/>
</dbReference>
<feature type="domain" description="UDP-glucose/GDP-mannose dehydrogenase C-terminal" evidence="13">
    <location>
        <begin position="320"/>
        <end position="423"/>
    </location>
</feature>
<feature type="binding site" evidence="10">
    <location>
        <position position="210"/>
    </location>
    <ligand>
        <name>substrate</name>
    </ligand>
</feature>
<feature type="region of interest" description="Disordered" evidence="12">
    <location>
        <begin position="448"/>
        <end position="473"/>
    </location>
</feature>
<dbReference type="SMART" id="SM00984">
    <property type="entry name" value="UDPG_MGDP_dh_C"/>
    <property type="match status" value="1"/>
</dbReference>
<evidence type="ECO:0000259" key="13">
    <source>
        <dbReference type="SMART" id="SM00984"/>
    </source>
</evidence>
<dbReference type="InterPro" id="IPR036291">
    <property type="entry name" value="NAD(P)-bd_dom_sf"/>
</dbReference>
<dbReference type="GO" id="GO:0006065">
    <property type="term" value="P:UDP-glucuronate biosynthetic process"/>
    <property type="evidence" value="ECO:0007669"/>
    <property type="project" value="UniProtKB-UniPathway"/>
</dbReference>
<dbReference type="PANTHER" id="PTHR43750">
    <property type="entry name" value="UDP-GLUCOSE 6-DEHYDROGENASE TUAD"/>
    <property type="match status" value="1"/>
</dbReference>
<dbReference type="InterPro" id="IPR014026">
    <property type="entry name" value="UDP-Glc/GDP-Man_DH_dimer"/>
</dbReference>
<keyword evidence="6 8" id="KW-0520">NAD</keyword>
<dbReference type="InterPro" id="IPR028357">
    <property type="entry name" value="UDPglc_DH_bac"/>
</dbReference>
<feature type="binding site" evidence="11">
    <location>
        <position position="30"/>
    </location>
    <ligand>
        <name>NAD(+)</name>
        <dbReference type="ChEBI" id="CHEBI:57540"/>
    </ligand>
</feature>